<protein>
    <submittedName>
        <fullName evidence="1">Uncharacterized protein</fullName>
    </submittedName>
</protein>
<reference evidence="1" key="1">
    <citation type="submission" date="2023-04" db="EMBL/GenBank/DDBJ databases">
        <authorList>
            <consortium name="ELIXIR-Norway"/>
        </authorList>
    </citation>
    <scope>NUCLEOTIDE SEQUENCE [LARGE SCALE GENOMIC DNA]</scope>
</reference>
<dbReference type="Proteomes" id="UP001176941">
    <property type="component" value="Chromosome X"/>
</dbReference>
<proteinExistence type="predicted"/>
<evidence type="ECO:0000313" key="1">
    <source>
        <dbReference type="EMBL" id="CAI9180061.1"/>
    </source>
</evidence>
<dbReference type="EMBL" id="OX460343">
    <property type="protein sequence ID" value="CAI9180061.1"/>
    <property type="molecule type" value="Genomic_DNA"/>
</dbReference>
<organism evidence="1 2">
    <name type="scientific">Rangifer tarandus platyrhynchus</name>
    <name type="common">Svalbard reindeer</name>
    <dbReference type="NCBI Taxonomy" id="3082113"/>
    <lineage>
        <taxon>Eukaryota</taxon>
        <taxon>Metazoa</taxon>
        <taxon>Chordata</taxon>
        <taxon>Craniata</taxon>
        <taxon>Vertebrata</taxon>
        <taxon>Euteleostomi</taxon>
        <taxon>Mammalia</taxon>
        <taxon>Eutheria</taxon>
        <taxon>Laurasiatheria</taxon>
        <taxon>Artiodactyla</taxon>
        <taxon>Ruminantia</taxon>
        <taxon>Pecora</taxon>
        <taxon>Cervidae</taxon>
        <taxon>Odocoileinae</taxon>
        <taxon>Rangifer</taxon>
    </lineage>
</organism>
<gene>
    <name evidence="1" type="ORF">MRATA1EN1_LOCUS29023</name>
</gene>
<sequence length="100" mass="11334">MKIAQERMKMRCLNFEELCRANKGSNTVDGSLVYKNMVVDHEPCQADWKGRGIPTLPDGVYLTFDTPGAHLVIESIMCWWLGRKLNGLTSCNAERDQNES</sequence>
<evidence type="ECO:0000313" key="2">
    <source>
        <dbReference type="Proteomes" id="UP001176941"/>
    </source>
</evidence>
<keyword evidence="2" id="KW-1185">Reference proteome</keyword>
<name>A0ABN9A6P5_RANTA</name>
<accession>A0ABN9A6P5</accession>